<gene>
    <name evidence="3" type="ORF">EHYA_04995</name>
</gene>
<evidence type="ECO:0000256" key="1">
    <source>
        <dbReference type="SAM" id="MobiDB-lite"/>
    </source>
</evidence>
<comment type="caution">
    <text evidence="3">The sequence shown here is derived from an EMBL/GenBank/DDBJ whole genome shotgun (WGS) entry which is preliminary data.</text>
</comment>
<keyword evidence="4" id="KW-1185">Reference proteome</keyword>
<feature type="compositionally biased region" description="Low complexity" evidence="1">
    <location>
        <begin position="372"/>
        <end position="383"/>
    </location>
</feature>
<dbReference type="EMBL" id="BIFH01000023">
    <property type="protein sequence ID" value="GCD97303.1"/>
    <property type="molecule type" value="Genomic_DNA"/>
</dbReference>
<dbReference type="SUPFAM" id="SSF88946">
    <property type="entry name" value="Sigma2 domain of RNA polymerase sigma factors"/>
    <property type="match status" value="1"/>
</dbReference>
<evidence type="ECO:0000313" key="4">
    <source>
        <dbReference type="Proteomes" id="UP000286931"/>
    </source>
</evidence>
<feature type="region of interest" description="Disordered" evidence="1">
    <location>
        <begin position="364"/>
        <end position="401"/>
    </location>
</feature>
<dbReference type="InterPro" id="IPR013325">
    <property type="entry name" value="RNA_pol_sigma_r2"/>
</dbReference>
<evidence type="ECO:0008006" key="5">
    <source>
        <dbReference type="Google" id="ProtNLM"/>
    </source>
</evidence>
<name>A0A401YRT2_9ACTN</name>
<dbReference type="AlphaFoldDB" id="A0A401YRT2"/>
<sequence>MTDSVTGRASAPAAVLSWGRAAYDAYAEGLYTYCLSVLRDHRAAAESLRSTFVLADRHIGRLPDLDLLKPWLYALARYECLVRLDAHVRVGAGPARPEDVRVVWAHERSLPPLAGDADEPIDLFPGTEAGRAPGPRGDLDELAWPDAVGLAPERREALELSARHGLDPRGLAAVLGCDEQHARSLLLCAGREVDRTRAAVAGAEASHGCPEGQELATGRLTSALRERLITHVETCRRCGPHVRRAATLLAPTTGAAAVPVGLALVAPPAALRIEVLGEVGKGRSAQRPPEIARRVAEFDRAGFPVFPARVVERGNRRRATVIAAVVVAAVVAAPALALWQASGGSAAGPTVRVVTIASAHVDTADGTVSNGPAEPTASPAATAVRPGVGGPSHGHGSAPAAVAPPVPPPDRIAPGVVFVPPGDPAPVPPLVTATHTGDRTVITLRNVGAVPVDWQARTGAAWLRPSRPRGTLAPGQEDTVTISVVAGKAPRGSWSARVMIDPGGTVVTIEGSTGDPTTSGPPPTGTPTSTPPSRGPSAGG</sequence>
<dbReference type="GO" id="GO:0003700">
    <property type="term" value="F:DNA-binding transcription factor activity"/>
    <property type="evidence" value="ECO:0007669"/>
    <property type="project" value="InterPro"/>
</dbReference>
<reference evidence="3 4" key="1">
    <citation type="submission" date="2018-12" db="EMBL/GenBank/DDBJ databases">
        <title>Draft genome sequence of Embleya hyalina NBRC 13850T.</title>
        <authorList>
            <person name="Komaki H."/>
            <person name="Hosoyama A."/>
            <person name="Kimura A."/>
            <person name="Ichikawa N."/>
            <person name="Tamura T."/>
        </authorList>
    </citation>
    <scope>NUCLEOTIDE SEQUENCE [LARGE SCALE GENOMIC DNA]</scope>
    <source>
        <strain evidence="3 4">NBRC 13850</strain>
    </source>
</reference>
<feature type="compositionally biased region" description="Pro residues" evidence="1">
    <location>
        <begin position="519"/>
        <end position="534"/>
    </location>
</feature>
<accession>A0A401YRT2</accession>
<evidence type="ECO:0000256" key="2">
    <source>
        <dbReference type="SAM" id="Phobius"/>
    </source>
</evidence>
<feature type="region of interest" description="Disordered" evidence="1">
    <location>
        <begin position="505"/>
        <end position="540"/>
    </location>
</feature>
<dbReference type="Proteomes" id="UP000286931">
    <property type="component" value="Unassembled WGS sequence"/>
</dbReference>
<keyword evidence="2" id="KW-1133">Transmembrane helix</keyword>
<dbReference type="Gene3D" id="1.10.1740.10">
    <property type="match status" value="1"/>
</dbReference>
<organism evidence="3 4">
    <name type="scientific">Embleya hyalina</name>
    <dbReference type="NCBI Taxonomy" id="516124"/>
    <lineage>
        <taxon>Bacteria</taxon>
        <taxon>Bacillati</taxon>
        <taxon>Actinomycetota</taxon>
        <taxon>Actinomycetes</taxon>
        <taxon>Kitasatosporales</taxon>
        <taxon>Streptomycetaceae</taxon>
        <taxon>Embleya</taxon>
    </lineage>
</organism>
<keyword evidence="2" id="KW-0472">Membrane</keyword>
<dbReference type="OrthoDB" id="3492533at2"/>
<evidence type="ECO:0000313" key="3">
    <source>
        <dbReference type="EMBL" id="GCD97303.1"/>
    </source>
</evidence>
<feature type="transmembrane region" description="Helical" evidence="2">
    <location>
        <begin position="319"/>
        <end position="339"/>
    </location>
</feature>
<protein>
    <recommendedName>
        <fullName evidence="5">BACON domain-containing protein</fullName>
    </recommendedName>
</protein>
<dbReference type="GO" id="GO:0006352">
    <property type="term" value="P:DNA-templated transcription initiation"/>
    <property type="evidence" value="ECO:0007669"/>
    <property type="project" value="InterPro"/>
</dbReference>
<dbReference type="RefSeq" id="WP_126639277.1">
    <property type="nucleotide sequence ID" value="NZ_BIFH01000023.1"/>
</dbReference>
<keyword evidence="2" id="KW-0812">Transmembrane</keyword>
<proteinExistence type="predicted"/>